<feature type="transmembrane region" description="Helical" evidence="10">
    <location>
        <begin position="148"/>
        <end position="167"/>
    </location>
</feature>
<keyword evidence="7 10" id="KW-0472">Membrane</keyword>
<comment type="function">
    <text evidence="8">Involved in peptidoglycan biosynthesis. Transports lipid-linked peptidoglycan precursors from the inner to the outer leaflet of the cytoplasmic membrane.</text>
</comment>
<reference evidence="11 12" key="1">
    <citation type="submission" date="2016-10" db="EMBL/GenBank/DDBJ databases">
        <authorList>
            <person name="Varghese N."/>
            <person name="Submissions S."/>
        </authorList>
    </citation>
    <scope>NUCLEOTIDE SEQUENCE [LARGE SCALE GENOMIC DNA]</scope>
    <source>
        <strain evidence="11 12">DSM 1741</strain>
    </source>
</reference>
<feature type="transmembrane region" description="Helical" evidence="10">
    <location>
        <begin position="179"/>
        <end position="197"/>
    </location>
</feature>
<protein>
    <submittedName>
        <fullName evidence="11">Peptidoglycan biosynthesis protein MviN/MurJ, putative lipid II flippase</fullName>
    </submittedName>
</protein>
<dbReference type="GO" id="GO:0009252">
    <property type="term" value="P:peptidoglycan biosynthetic process"/>
    <property type="evidence" value="ECO:0007669"/>
    <property type="project" value="UniProtKB-KW"/>
</dbReference>
<evidence type="ECO:0000256" key="2">
    <source>
        <dbReference type="ARBA" id="ARBA00022475"/>
    </source>
</evidence>
<feature type="transmembrane region" description="Helical" evidence="10">
    <location>
        <begin position="60"/>
        <end position="83"/>
    </location>
</feature>
<dbReference type="PANTHER" id="PTHR43486">
    <property type="entry name" value="LIPID II FLIPPASE MURJ-RELATED"/>
    <property type="match status" value="1"/>
</dbReference>
<keyword evidence="5" id="KW-0573">Peptidoglycan synthesis</keyword>
<evidence type="ECO:0000256" key="6">
    <source>
        <dbReference type="ARBA" id="ARBA00022989"/>
    </source>
</evidence>
<feature type="transmembrane region" description="Helical" evidence="10">
    <location>
        <begin position="322"/>
        <end position="341"/>
    </location>
</feature>
<keyword evidence="3 10" id="KW-0812">Transmembrane</keyword>
<evidence type="ECO:0000313" key="11">
    <source>
        <dbReference type="EMBL" id="SFL46577.1"/>
    </source>
</evidence>
<dbReference type="OrthoDB" id="9804143at2"/>
<dbReference type="InterPro" id="IPR004268">
    <property type="entry name" value="MurJ"/>
</dbReference>
<feature type="transmembrane region" description="Helical" evidence="10">
    <location>
        <begin position="203"/>
        <end position="222"/>
    </location>
</feature>
<evidence type="ECO:0000256" key="9">
    <source>
        <dbReference type="ARBA" id="ARBA00061532"/>
    </source>
</evidence>
<evidence type="ECO:0000256" key="3">
    <source>
        <dbReference type="ARBA" id="ARBA00022692"/>
    </source>
</evidence>
<sequence length="445" mass="48047">MALLPNGFRDRFRFISIENKAILRGMSRVAVFLLLAKLIAAGKEMLVAYCYGTSAVVDGYLFAFNLIMWPGSVFFSVVSFVLIPYLVSMRAGQNDQEAHFRSELLFATIIIGVVASVITGVILFGFVASGFAGLSALGKQAALASIPWLAPTVGFSCLIGLYSSWLMSEQRHANTFLEAMPALCIILALLSMIFFDFSLGHSTLPLVAGTLGGVVVQFFWLAHLSRCGFNAAMPNFACTHWRGLRHVFGVMLLAQIVMTISGLVDQFFAVRMGEGVLAAYIYAQRIMALVLGFSAVVIGRALLPVLSGVADARVSWQIAKRWAWLFGAVGVGGVGVLALLAKPVVKILFERGAFTASDTVVVSEVLVVLGVQLPFYLSGIVLVQWLGAVKQQNCIFMAASVGFVVKLGSALMLYDFKGVGLAWSTVAMYFATAVSLIFTTYMNKK</sequence>
<proteinExistence type="inferred from homology"/>
<comment type="similarity">
    <text evidence="9">Belongs to the MurJ/MviN family.</text>
</comment>
<evidence type="ECO:0000256" key="5">
    <source>
        <dbReference type="ARBA" id="ARBA00022984"/>
    </source>
</evidence>
<name>A0A8G2C1A0_DESNO</name>
<dbReference type="GO" id="GO:0008360">
    <property type="term" value="P:regulation of cell shape"/>
    <property type="evidence" value="ECO:0007669"/>
    <property type="project" value="UniProtKB-KW"/>
</dbReference>
<evidence type="ECO:0000313" key="12">
    <source>
        <dbReference type="Proteomes" id="UP000199581"/>
    </source>
</evidence>
<evidence type="ECO:0000256" key="10">
    <source>
        <dbReference type="SAM" id="Phobius"/>
    </source>
</evidence>
<keyword evidence="6 10" id="KW-1133">Transmembrane helix</keyword>
<dbReference type="GO" id="GO:0005886">
    <property type="term" value="C:plasma membrane"/>
    <property type="evidence" value="ECO:0007669"/>
    <property type="project" value="UniProtKB-SubCell"/>
</dbReference>
<dbReference type="AlphaFoldDB" id="A0A8G2C1A0"/>
<feature type="transmembrane region" description="Helical" evidence="10">
    <location>
        <begin position="420"/>
        <end position="441"/>
    </location>
</feature>
<feature type="transmembrane region" description="Helical" evidence="10">
    <location>
        <begin position="104"/>
        <end position="128"/>
    </location>
</feature>
<accession>A0A8G2C1A0</accession>
<evidence type="ECO:0000256" key="4">
    <source>
        <dbReference type="ARBA" id="ARBA00022960"/>
    </source>
</evidence>
<feature type="transmembrane region" description="Helical" evidence="10">
    <location>
        <begin position="284"/>
        <end position="310"/>
    </location>
</feature>
<dbReference type="EMBL" id="FOTO01000002">
    <property type="protein sequence ID" value="SFL46577.1"/>
    <property type="molecule type" value="Genomic_DNA"/>
</dbReference>
<dbReference type="Pfam" id="PF03023">
    <property type="entry name" value="MurJ"/>
    <property type="match status" value="1"/>
</dbReference>
<dbReference type="RefSeq" id="WP_092190085.1">
    <property type="nucleotide sequence ID" value="NZ_FOTO01000002.1"/>
</dbReference>
<dbReference type="Proteomes" id="UP000199581">
    <property type="component" value="Unassembled WGS sequence"/>
</dbReference>
<feature type="transmembrane region" description="Helical" evidence="10">
    <location>
        <begin position="243"/>
        <end position="264"/>
    </location>
</feature>
<feature type="transmembrane region" description="Helical" evidence="10">
    <location>
        <begin position="395"/>
        <end position="414"/>
    </location>
</feature>
<organism evidence="11 12">
    <name type="scientific">Desulfomicrobium norvegicum (strain DSM 1741 / NCIMB 8310)</name>
    <name type="common">Desulfovibrio baculatus (strain Norway 4)</name>
    <name type="synonym">Desulfovibrio desulfuricans (strain Norway 4)</name>
    <dbReference type="NCBI Taxonomy" id="52561"/>
    <lineage>
        <taxon>Bacteria</taxon>
        <taxon>Pseudomonadati</taxon>
        <taxon>Thermodesulfobacteriota</taxon>
        <taxon>Desulfovibrionia</taxon>
        <taxon>Desulfovibrionales</taxon>
        <taxon>Desulfomicrobiaceae</taxon>
        <taxon>Desulfomicrobium</taxon>
    </lineage>
</organism>
<dbReference type="PANTHER" id="PTHR43486:SF1">
    <property type="entry name" value="LIPID II FLIPPASE MURJ-RELATED"/>
    <property type="match status" value="1"/>
</dbReference>
<keyword evidence="2" id="KW-1003">Cell membrane</keyword>
<evidence type="ECO:0000256" key="1">
    <source>
        <dbReference type="ARBA" id="ARBA00004651"/>
    </source>
</evidence>
<feature type="transmembrane region" description="Helical" evidence="10">
    <location>
        <begin position="361"/>
        <end position="383"/>
    </location>
</feature>
<gene>
    <name evidence="11" type="ORF">SAMN05421830_102293</name>
</gene>
<keyword evidence="12" id="KW-1185">Reference proteome</keyword>
<keyword evidence="4" id="KW-0133">Cell shape</keyword>
<comment type="subcellular location">
    <subcellularLocation>
        <location evidence="1">Cell membrane</location>
        <topology evidence="1">Multi-pass membrane protein</topology>
    </subcellularLocation>
</comment>
<comment type="caution">
    <text evidence="11">The sequence shown here is derived from an EMBL/GenBank/DDBJ whole genome shotgun (WGS) entry which is preliminary data.</text>
</comment>
<evidence type="ECO:0000256" key="8">
    <source>
        <dbReference type="ARBA" id="ARBA00060041"/>
    </source>
</evidence>
<evidence type="ECO:0000256" key="7">
    <source>
        <dbReference type="ARBA" id="ARBA00023136"/>
    </source>
</evidence>
<feature type="transmembrane region" description="Helical" evidence="10">
    <location>
        <begin position="21"/>
        <end position="40"/>
    </location>
</feature>